<dbReference type="PROSITE" id="PS00018">
    <property type="entry name" value="EF_HAND_1"/>
    <property type="match status" value="1"/>
</dbReference>
<protein>
    <recommendedName>
        <fullName evidence="1">EF-hand domain-containing protein</fullName>
    </recommendedName>
</protein>
<organism evidence="2 3">
    <name type="scientific">Prochlorococcus marinus str. MIT 9302</name>
    <dbReference type="NCBI Taxonomy" id="74545"/>
    <lineage>
        <taxon>Bacteria</taxon>
        <taxon>Bacillati</taxon>
        <taxon>Cyanobacteriota</taxon>
        <taxon>Cyanophyceae</taxon>
        <taxon>Synechococcales</taxon>
        <taxon>Prochlorococcaceae</taxon>
        <taxon>Prochlorococcus</taxon>
    </lineage>
</organism>
<dbReference type="EMBL" id="JNAM01000011">
    <property type="protein sequence ID" value="KGF97098.1"/>
    <property type="molecule type" value="Genomic_DNA"/>
</dbReference>
<dbReference type="PROSITE" id="PS50222">
    <property type="entry name" value="EF_HAND_2"/>
    <property type="match status" value="1"/>
</dbReference>
<evidence type="ECO:0000259" key="1">
    <source>
        <dbReference type="PROSITE" id="PS50222"/>
    </source>
</evidence>
<dbReference type="GO" id="GO:0005509">
    <property type="term" value="F:calcium ion binding"/>
    <property type="evidence" value="ECO:0007669"/>
    <property type="project" value="InterPro"/>
</dbReference>
<accession>A0A0A2A9L1</accession>
<dbReference type="InterPro" id="IPR011992">
    <property type="entry name" value="EF-hand-dom_pair"/>
</dbReference>
<dbReference type="Pfam" id="PF13202">
    <property type="entry name" value="EF-hand_5"/>
    <property type="match status" value="2"/>
</dbReference>
<name>A0A0A2A9L1_PROMR</name>
<feature type="domain" description="EF-hand" evidence="1">
    <location>
        <begin position="24"/>
        <end position="59"/>
    </location>
</feature>
<comment type="caution">
    <text evidence="2">The sequence shown here is derived from an EMBL/GenBank/DDBJ whole genome shotgun (WGS) entry which is preliminary data.</text>
</comment>
<dbReference type="InterPro" id="IPR002048">
    <property type="entry name" value="EF_hand_dom"/>
</dbReference>
<evidence type="ECO:0000313" key="3">
    <source>
        <dbReference type="Proteomes" id="UP000030445"/>
    </source>
</evidence>
<evidence type="ECO:0000313" key="2">
    <source>
        <dbReference type="EMBL" id="KGF97098.1"/>
    </source>
</evidence>
<dbReference type="Proteomes" id="UP000030445">
    <property type="component" value="Unassembled WGS sequence"/>
</dbReference>
<dbReference type="RefSeq" id="WP_193741366.1">
    <property type="nucleotide sequence ID" value="NZ_CP138951.1"/>
</dbReference>
<sequence length="68" mass="8151">MRRRFEKIDKNSDGLISKEEMMEAHQDRIDKLFLKFDKNGDNKLSKKELAAVRQEMKKKIKKVRNEGE</sequence>
<dbReference type="STRING" id="74545.EU96_1739"/>
<proteinExistence type="predicted"/>
<dbReference type="InterPro" id="IPR018247">
    <property type="entry name" value="EF_Hand_1_Ca_BS"/>
</dbReference>
<dbReference type="AlphaFoldDB" id="A0A0A2A9L1"/>
<dbReference type="SMART" id="SM00054">
    <property type="entry name" value="EFh"/>
    <property type="match status" value="2"/>
</dbReference>
<gene>
    <name evidence="2" type="ORF">EU96_1739</name>
</gene>
<dbReference type="SUPFAM" id="SSF47473">
    <property type="entry name" value="EF-hand"/>
    <property type="match status" value="1"/>
</dbReference>
<reference evidence="3" key="1">
    <citation type="journal article" date="2014" name="Sci. Data">
        <title>Genomes of diverse isolates of the marine cyanobacterium Prochlorococcus.</title>
        <authorList>
            <person name="Biller S."/>
            <person name="Berube P."/>
            <person name="Thompson J."/>
            <person name="Kelly L."/>
            <person name="Roggensack S."/>
            <person name="Awad L."/>
            <person name="Roache-Johnson K."/>
            <person name="Ding H."/>
            <person name="Giovannoni S.J."/>
            <person name="Moore L.R."/>
            <person name="Chisholm S.W."/>
        </authorList>
    </citation>
    <scope>NUCLEOTIDE SEQUENCE [LARGE SCALE GENOMIC DNA]</scope>
    <source>
        <strain evidence="3">MIT 9302</strain>
    </source>
</reference>
<dbReference type="Gene3D" id="1.10.238.10">
    <property type="entry name" value="EF-hand"/>
    <property type="match status" value="2"/>
</dbReference>